<organism evidence="4 5">
    <name type="scientific">Methylomusa anaerophila</name>
    <dbReference type="NCBI Taxonomy" id="1930071"/>
    <lineage>
        <taxon>Bacteria</taxon>
        <taxon>Bacillati</taxon>
        <taxon>Bacillota</taxon>
        <taxon>Negativicutes</taxon>
        <taxon>Selenomonadales</taxon>
        <taxon>Sporomusaceae</taxon>
        <taxon>Methylomusa</taxon>
    </lineage>
</organism>
<dbReference type="PANTHER" id="PTHR47506:SF1">
    <property type="entry name" value="HTH-TYPE TRANSCRIPTIONAL REGULATOR YJDC"/>
    <property type="match status" value="1"/>
</dbReference>
<evidence type="ECO:0000313" key="5">
    <source>
        <dbReference type="Proteomes" id="UP000276437"/>
    </source>
</evidence>
<gene>
    <name evidence="4" type="ORF">MAMMFC1_02127</name>
</gene>
<dbReference type="EMBL" id="AP018449">
    <property type="protein sequence ID" value="BBB91443.1"/>
    <property type="molecule type" value="Genomic_DNA"/>
</dbReference>
<dbReference type="AlphaFoldDB" id="A0A348AK45"/>
<dbReference type="PANTHER" id="PTHR47506">
    <property type="entry name" value="TRANSCRIPTIONAL REGULATORY PROTEIN"/>
    <property type="match status" value="1"/>
</dbReference>
<dbReference type="InterPro" id="IPR054156">
    <property type="entry name" value="YxaF_TetR_C"/>
</dbReference>
<proteinExistence type="predicted"/>
<keyword evidence="2" id="KW-0804">Transcription</keyword>
<dbReference type="SUPFAM" id="SSF48498">
    <property type="entry name" value="Tetracyclin repressor-like, C-terminal domain"/>
    <property type="match status" value="1"/>
</dbReference>
<dbReference type="InterPro" id="IPR036271">
    <property type="entry name" value="Tet_transcr_reg_TetR-rel_C_sf"/>
</dbReference>
<reference evidence="4 5" key="1">
    <citation type="journal article" date="2018" name="Int. J. Syst. Evol. Microbiol.">
        <title>Methylomusa anaerophila gen. nov., sp. nov., an anaerobic methanol-utilizing bacterium isolated from a microbial fuel cell.</title>
        <authorList>
            <person name="Amano N."/>
            <person name="Yamamuro A."/>
            <person name="Miyahara M."/>
            <person name="Kouzuma A."/>
            <person name="Abe T."/>
            <person name="Watanabe K."/>
        </authorList>
    </citation>
    <scope>NUCLEOTIDE SEQUENCE [LARGE SCALE GENOMIC DNA]</scope>
    <source>
        <strain evidence="4 5">MMFC1</strain>
    </source>
</reference>
<evidence type="ECO:0000256" key="1">
    <source>
        <dbReference type="ARBA" id="ARBA00023015"/>
    </source>
</evidence>
<accession>A0A348AK45</accession>
<dbReference type="Proteomes" id="UP000276437">
    <property type="component" value="Chromosome"/>
</dbReference>
<keyword evidence="1" id="KW-0805">Transcription regulation</keyword>
<dbReference type="KEGG" id="mana:MAMMFC1_02127"/>
<feature type="domain" description="Transcriptional regulator LmrA/YxaF-like C-terminal" evidence="3">
    <location>
        <begin position="47"/>
        <end position="139"/>
    </location>
</feature>
<dbReference type="Pfam" id="PF21993">
    <property type="entry name" value="TetR_C_13_2"/>
    <property type="match status" value="1"/>
</dbReference>
<keyword evidence="5" id="KW-1185">Reference proteome</keyword>
<dbReference type="Gene3D" id="1.10.357.10">
    <property type="entry name" value="Tetracycline Repressor, domain 2"/>
    <property type="match status" value="1"/>
</dbReference>
<protein>
    <recommendedName>
        <fullName evidence="3">Transcriptional regulator LmrA/YxaF-like C-terminal domain-containing protein</fullName>
    </recommendedName>
</protein>
<name>A0A348AK45_9FIRM</name>
<evidence type="ECO:0000313" key="4">
    <source>
        <dbReference type="EMBL" id="BBB91443.1"/>
    </source>
</evidence>
<evidence type="ECO:0000256" key="2">
    <source>
        <dbReference type="ARBA" id="ARBA00023163"/>
    </source>
</evidence>
<sequence>MSQGSFYFYFASKKELAKEVANYYSRIKISEISKAAEGRTWEDFIEKLMGDIIKRAKQKKSFGCPLAVLGMEIAFLEPDIADKYYESIKKVVGIFADVFKRSGIAEEKAVLIADHVLAIYEGYLLFYRISKNIDELEKLRRDLKAITASLPL</sequence>
<evidence type="ECO:0000259" key="3">
    <source>
        <dbReference type="Pfam" id="PF21993"/>
    </source>
</evidence>